<dbReference type="Gene3D" id="1.10.10.10">
    <property type="entry name" value="Winged helix-like DNA-binding domain superfamily/Winged helix DNA-binding domain"/>
    <property type="match status" value="1"/>
</dbReference>
<evidence type="ECO:0000259" key="1">
    <source>
        <dbReference type="SMART" id="SM00421"/>
    </source>
</evidence>
<evidence type="ECO:0000313" key="3">
    <source>
        <dbReference type="Proteomes" id="UP000640426"/>
    </source>
</evidence>
<comment type="caution">
    <text evidence="2">The sequence shown here is derived from an EMBL/GenBank/DDBJ whole genome shotgun (WGS) entry which is preliminary data.</text>
</comment>
<accession>A0ABS0XPC8</accession>
<name>A0ABS0XPC8_9SPHN</name>
<organism evidence="2 3">
    <name type="scientific">Sphingomonas mollis</name>
    <dbReference type="NCBI Taxonomy" id="2795726"/>
    <lineage>
        <taxon>Bacteria</taxon>
        <taxon>Pseudomonadati</taxon>
        <taxon>Pseudomonadota</taxon>
        <taxon>Alphaproteobacteria</taxon>
        <taxon>Sphingomonadales</taxon>
        <taxon>Sphingomonadaceae</taxon>
        <taxon>Sphingomonas</taxon>
    </lineage>
</organism>
<dbReference type="EMBL" id="JAELXS010000004">
    <property type="protein sequence ID" value="MBJ6121900.1"/>
    <property type="molecule type" value="Genomic_DNA"/>
</dbReference>
<gene>
    <name evidence="2" type="ORF">JAO74_08860</name>
</gene>
<dbReference type="InterPro" id="IPR036388">
    <property type="entry name" value="WH-like_DNA-bd_sf"/>
</dbReference>
<dbReference type="Proteomes" id="UP000640426">
    <property type="component" value="Unassembled WGS sequence"/>
</dbReference>
<keyword evidence="3" id="KW-1185">Reference proteome</keyword>
<sequence length="369" mass="39043">MTDGDGERIVECFREAAMGMIDWSVPLSALAQATRSRIAQLAAINAQGGLAFNYLTGCSTDEETAYLAAGGPNPLVNPRTRALMMASPLHCMVDSDFISPMGRQRTPIYNGLFHESDVPFAMLTRLDSPTDLVATLSLLQPGSVGEAEAADVRFVDAIAPAISAAIHAAIALGTTVDQSLVTTADHLSGAGILLGPDMSIAALSPGAEALLRDATHLSVRAGRLIAACPRTAASLEHAFAAMNAHGTEWRGAVPITLSGAMTSATPLFADMCPLPRRPSGPLSQARALLAIRMPRSDAALDDVRLMTAFTLTPSELEVARSLLRGDDLATIARRRRTSLATVRSQLRSLFVKTGCHRQAELVLTLRAYC</sequence>
<evidence type="ECO:0000313" key="2">
    <source>
        <dbReference type="EMBL" id="MBJ6121900.1"/>
    </source>
</evidence>
<dbReference type="RefSeq" id="WP_199037126.1">
    <property type="nucleotide sequence ID" value="NZ_JAELXS010000004.1"/>
</dbReference>
<feature type="domain" description="HTH luxR-type" evidence="1">
    <location>
        <begin position="308"/>
        <end position="365"/>
    </location>
</feature>
<dbReference type="SMART" id="SM00421">
    <property type="entry name" value="HTH_LUXR"/>
    <property type="match status" value="1"/>
</dbReference>
<dbReference type="InterPro" id="IPR016032">
    <property type="entry name" value="Sig_transdc_resp-reg_C-effctor"/>
</dbReference>
<dbReference type="InterPro" id="IPR000792">
    <property type="entry name" value="Tscrpt_reg_LuxR_C"/>
</dbReference>
<protein>
    <submittedName>
        <fullName evidence="2">Helix-turn-helix transcriptional regulator</fullName>
    </submittedName>
</protein>
<proteinExistence type="predicted"/>
<reference evidence="3" key="1">
    <citation type="submission" date="2020-12" db="EMBL/GenBank/DDBJ databases">
        <title>Hymenobacter sp.</title>
        <authorList>
            <person name="Kim M.K."/>
        </authorList>
    </citation>
    <scope>NUCLEOTIDE SEQUENCE [LARGE SCALE GENOMIC DNA]</scope>
    <source>
        <strain evidence="3">BT553</strain>
    </source>
</reference>
<dbReference type="SUPFAM" id="SSF46894">
    <property type="entry name" value="C-terminal effector domain of the bipartite response regulators"/>
    <property type="match status" value="1"/>
</dbReference>